<dbReference type="HOGENOM" id="CLU_1601773_0_0_11"/>
<name>B1VNA5_STRGG</name>
<dbReference type="EMBL" id="AP009493">
    <property type="protein sequence ID" value="BAG16928.1"/>
    <property type="molecule type" value="Genomic_DNA"/>
</dbReference>
<reference evidence="2" key="4">
    <citation type="journal article" date="2008" name="Microbiology">
        <title>Conditionally positive effect of the TetR-family transcriptional regulator AtrA on streptomycin production by Streptomyces griseus.</title>
        <authorList>
            <person name="Hirano S."/>
            <person name="Tanaka K."/>
            <person name="Ohnishi Y."/>
            <person name="Horinouchi S."/>
        </authorList>
    </citation>
    <scope>NUCLEOTIDE SEQUENCE</scope>
    <source>
        <strain evidence="2">NBRC 13350</strain>
    </source>
</reference>
<gene>
    <name evidence="3" type="ordered locus">SGR_7040t</name>
    <name evidence="2" type="ordered locus">SGR_99t</name>
</gene>
<evidence type="ECO:0000256" key="1">
    <source>
        <dbReference type="SAM" id="MobiDB-lite"/>
    </source>
</evidence>
<reference evidence="4" key="1">
    <citation type="journal article" date="2008" name="J. Bacteriol.">
        <title>Genome sequence of the streptomycin-producing microorganism Streptomyces griseus IFO 13350.</title>
        <authorList>
            <person name="Ohnishi Y."/>
            <person name="Ishikawa J."/>
            <person name="Hara H."/>
            <person name="Suzuki H."/>
            <person name="Ikenoya M."/>
            <person name="Ikeda H."/>
            <person name="Yamashita A."/>
            <person name="Hattori M."/>
            <person name="Horinouchi S."/>
        </authorList>
    </citation>
    <scope>NUCLEOTIDE SEQUENCE [LARGE SCALE GENOMIC DNA]</scope>
    <source>
        <strain evidence="4">JCM 4626 / NBRC 13350</strain>
    </source>
</reference>
<sequence>MNTARLEGWANELKVLVAEDAAQECEAAQRLDAAARLMEAAQEDADIAADKARSSRNALAMVTEQIRRSLPDSGEADADPGAAERQQENPAPHAPSSVAGVILSFLRNQSEATYGEITNQVRRMRPDVVAENCARDLGRLVNRGLLVRPRLGVYRLAGTQDEPMNS</sequence>
<accession>B1VNA5</accession>
<dbReference type="EMBL" id="AP009493">
    <property type="protein sequence ID" value="BAG23867.1"/>
    <property type="molecule type" value="Genomic_DNA"/>
</dbReference>
<dbReference type="RefSeq" id="WP_012377515.1">
    <property type="nucleotide sequence ID" value="NC_010572.1"/>
</dbReference>
<reference evidence="2" key="2">
    <citation type="journal article" date="2008" name="J. Bacteriol.">
        <title>The genome sequence of the streptomycin-producing microorganism Streptomyces griseus IFO 13350.</title>
        <authorList>
            <person name="Ohnishi Y."/>
            <person name="Ishikawa J."/>
            <person name="Hara H."/>
            <person name="Suzuki H."/>
            <person name="Ikenoya M."/>
            <person name="Ikeda H."/>
            <person name="Yamashita A."/>
            <person name="Hattori M."/>
            <person name="Horinouchi S."/>
        </authorList>
    </citation>
    <scope>NUCLEOTIDE SEQUENCE</scope>
    <source>
        <strain evidence="2">NBRC 13350</strain>
    </source>
</reference>
<dbReference type="AlphaFoldDB" id="B1VNA5"/>
<reference evidence="2" key="3">
    <citation type="journal article" date="2008" name="J. Biol. Chem.">
        <title>Phenolic lipids synthesized by type III polyketide synthase confer penicillin resistance on Streptomyces griseus.</title>
        <authorList>
            <person name="Funabashi M."/>
            <person name="Funa N."/>
            <person name="Horinouchi S."/>
        </authorList>
    </citation>
    <scope>NUCLEOTIDE SEQUENCE</scope>
    <source>
        <strain evidence="2">NBRC 13350</strain>
    </source>
</reference>
<dbReference type="KEGG" id="sgr:SGR_7040t"/>
<feature type="region of interest" description="Disordered" evidence="1">
    <location>
        <begin position="63"/>
        <end position="96"/>
    </location>
</feature>
<dbReference type="Proteomes" id="UP000001685">
    <property type="component" value="Chromosome"/>
</dbReference>
<proteinExistence type="predicted"/>
<evidence type="ECO:0000313" key="3">
    <source>
        <dbReference type="EMBL" id="BAG23867.1"/>
    </source>
</evidence>
<evidence type="ECO:0000313" key="2">
    <source>
        <dbReference type="EMBL" id="BAG16928.1"/>
    </source>
</evidence>
<dbReference type="KEGG" id="sgr:SGR_99t"/>
<organism evidence="2 4">
    <name type="scientific">Streptomyces griseus subsp. griseus (strain JCM 4626 / CBS 651.72 / NBRC 13350 / KCC S-0626 / ISP 5235)</name>
    <dbReference type="NCBI Taxonomy" id="455632"/>
    <lineage>
        <taxon>Bacteria</taxon>
        <taxon>Bacillati</taxon>
        <taxon>Actinomycetota</taxon>
        <taxon>Actinomycetes</taxon>
        <taxon>Kitasatosporales</taxon>
        <taxon>Streptomycetaceae</taxon>
        <taxon>Streptomyces</taxon>
    </lineage>
</organism>
<protein>
    <submittedName>
        <fullName evidence="2">Uncharacterized protein</fullName>
    </submittedName>
</protein>
<evidence type="ECO:0000313" key="4">
    <source>
        <dbReference type="Proteomes" id="UP000001685"/>
    </source>
</evidence>